<dbReference type="Proteomes" id="UP000596661">
    <property type="component" value="Chromosome 3"/>
</dbReference>
<dbReference type="PANTHER" id="PTHR47723">
    <property type="entry name" value="OS05G0353850 PROTEIN"/>
    <property type="match status" value="1"/>
</dbReference>
<evidence type="ECO:0000313" key="4">
    <source>
        <dbReference type="EnsemblPlants" id="cds.evm.model.03.1079"/>
    </source>
</evidence>
<reference evidence="4" key="2">
    <citation type="submission" date="2021-03" db="UniProtKB">
        <authorList>
            <consortium name="EnsemblPlants"/>
        </authorList>
    </citation>
    <scope>IDENTIFICATION</scope>
</reference>
<evidence type="ECO:0000313" key="5">
    <source>
        <dbReference type="Proteomes" id="UP000596661"/>
    </source>
</evidence>
<dbReference type="EnsemblPlants" id="evm.model.03.1079">
    <property type="protein sequence ID" value="cds.evm.model.03.1079"/>
    <property type="gene ID" value="evm.TU.03.1079"/>
</dbReference>
<dbReference type="InterPro" id="IPR053151">
    <property type="entry name" value="RNase_H-like"/>
</dbReference>
<dbReference type="Gramene" id="evm.model.03.1079">
    <property type="protein sequence ID" value="cds.evm.model.03.1079"/>
    <property type="gene ID" value="evm.TU.03.1079"/>
</dbReference>
<keyword evidence="2" id="KW-0812">Transmembrane</keyword>
<dbReference type="InterPro" id="IPR036397">
    <property type="entry name" value="RNaseH_sf"/>
</dbReference>
<dbReference type="Pfam" id="PF13456">
    <property type="entry name" value="RVT_3"/>
    <property type="match status" value="1"/>
</dbReference>
<dbReference type="EMBL" id="UZAU01000281">
    <property type="status" value="NOT_ANNOTATED_CDS"/>
    <property type="molecule type" value="Genomic_DNA"/>
</dbReference>
<dbReference type="GO" id="GO:0004523">
    <property type="term" value="F:RNA-DNA hybrid ribonuclease activity"/>
    <property type="evidence" value="ECO:0007669"/>
    <property type="project" value="InterPro"/>
</dbReference>
<dbReference type="SUPFAM" id="SSF53098">
    <property type="entry name" value="Ribonuclease H-like"/>
    <property type="match status" value="1"/>
</dbReference>
<protein>
    <recommendedName>
        <fullName evidence="3">RNase H type-1 domain-containing protein</fullName>
    </recommendedName>
</protein>
<dbReference type="Gene3D" id="3.30.420.10">
    <property type="entry name" value="Ribonuclease H-like superfamily/Ribonuclease H"/>
    <property type="match status" value="1"/>
</dbReference>
<proteinExistence type="predicted"/>
<feature type="domain" description="RNase H type-1" evidence="3">
    <location>
        <begin position="47"/>
        <end position="149"/>
    </location>
</feature>
<keyword evidence="2" id="KW-1133">Transmembrane helix</keyword>
<evidence type="ECO:0000256" key="1">
    <source>
        <dbReference type="SAM" id="MobiDB-lite"/>
    </source>
</evidence>
<dbReference type="AlphaFoldDB" id="A0A803P3W3"/>
<sequence>MNPKVGQHTRMEVSLPEPPPSLSISTDRVVIVDGSFDKGCFGCAMVFQTRGSADWVWGSNAGTCFNALAAELEAIRYAMLWAVNQHVKEVSIVSDSKILVQALNQKKCPDWHLFATFTSVLSLLSSFTVCNFMFVKRCFISNVDKLANESRHSRSSSSNCKGEGFPPVNPIILWS</sequence>
<accession>A0A803P3W3</accession>
<feature type="region of interest" description="Disordered" evidence="1">
    <location>
        <begin position="1"/>
        <end position="20"/>
    </location>
</feature>
<dbReference type="InterPro" id="IPR044730">
    <property type="entry name" value="RNase_H-like_dom_plant"/>
</dbReference>
<dbReference type="CDD" id="cd06222">
    <property type="entry name" value="RNase_H_like"/>
    <property type="match status" value="1"/>
</dbReference>
<keyword evidence="5" id="KW-1185">Reference proteome</keyword>
<dbReference type="PANTHER" id="PTHR47723:SF19">
    <property type="entry name" value="POLYNUCLEOTIDYL TRANSFERASE, RIBONUCLEASE H-LIKE SUPERFAMILY PROTEIN"/>
    <property type="match status" value="1"/>
</dbReference>
<dbReference type="InterPro" id="IPR012337">
    <property type="entry name" value="RNaseH-like_sf"/>
</dbReference>
<evidence type="ECO:0000259" key="3">
    <source>
        <dbReference type="Pfam" id="PF13456"/>
    </source>
</evidence>
<reference evidence="4" key="1">
    <citation type="submission" date="2018-11" db="EMBL/GenBank/DDBJ databases">
        <authorList>
            <person name="Grassa J C."/>
        </authorList>
    </citation>
    <scope>NUCLEOTIDE SEQUENCE [LARGE SCALE GENOMIC DNA]</scope>
</reference>
<feature type="transmembrane region" description="Helical" evidence="2">
    <location>
        <begin position="111"/>
        <end position="135"/>
    </location>
</feature>
<dbReference type="InterPro" id="IPR002156">
    <property type="entry name" value="RNaseH_domain"/>
</dbReference>
<dbReference type="GO" id="GO:0003676">
    <property type="term" value="F:nucleic acid binding"/>
    <property type="evidence" value="ECO:0007669"/>
    <property type="project" value="InterPro"/>
</dbReference>
<evidence type="ECO:0000256" key="2">
    <source>
        <dbReference type="SAM" id="Phobius"/>
    </source>
</evidence>
<organism evidence="4 5">
    <name type="scientific">Cannabis sativa</name>
    <name type="common">Hemp</name>
    <name type="synonym">Marijuana</name>
    <dbReference type="NCBI Taxonomy" id="3483"/>
    <lineage>
        <taxon>Eukaryota</taxon>
        <taxon>Viridiplantae</taxon>
        <taxon>Streptophyta</taxon>
        <taxon>Embryophyta</taxon>
        <taxon>Tracheophyta</taxon>
        <taxon>Spermatophyta</taxon>
        <taxon>Magnoliopsida</taxon>
        <taxon>eudicotyledons</taxon>
        <taxon>Gunneridae</taxon>
        <taxon>Pentapetalae</taxon>
        <taxon>rosids</taxon>
        <taxon>fabids</taxon>
        <taxon>Rosales</taxon>
        <taxon>Cannabaceae</taxon>
        <taxon>Cannabis</taxon>
    </lineage>
</organism>
<keyword evidence="2" id="KW-0472">Membrane</keyword>
<name>A0A803P3W3_CANSA</name>